<name>A0A497E5C1_UNCAE</name>
<reference evidence="4 5" key="1">
    <citation type="submission" date="2018-06" db="EMBL/GenBank/DDBJ databases">
        <title>Extensive metabolic versatility and redundancy in microbially diverse, dynamic hydrothermal sediments.</title>
        <authorList>
            <person name="Dombrowski N."/>
            <person name="Teske A."/>
            <person name="Baker B.J."/>
        </authorList>
    </citation>
    <scope>NUCLEOTIDE SEQUENCE [LARGE SCALE GENOMIC DNA]</scope>
    <source>
        <strain evidence="4">B47_G16</strain>
    </source>
</reference>
<protein>
    <recommendedName>
        <fullName evidence="6">Glycosyltransferase</fullName>
    </recommendedName>
</protein>
<evidence type="ECO:0000259" key="3">
    <source>
        <dbReference type="Pfam" id="PF13439"/>
    </source>
</evidence>
<dbReference type="Pfam" id="PF13439">
    <property type="entry name" value="Glyco_transf_4"/>
    <property type="match status" value="1"/>
</dbReference>
<sequence length="393" mass="45363">MRVCFVSDQAFPAFGGEGISTRNFCLNLEQRGHKVILLTSKVKNPPSVRQINIYRFFSIPIPVKRGYLAFPPMRKLLSLLQDERIELVHINLPTFLGWQALRAARIMRIPVVMGFHVQVGNVIRHSLPLFFFGKLVEGWFSFFFRQGDIVIAPSSFASRVLRRYTDRPIEVISNGVDLEKFNLEKVSFEDRERFRRKYSLAGFSVLLYVGRLNYEKNVGYLIEIMKNLPRKDIVLLIVGEGELRKELEKKIKRLRMEKKVILAGRLEDEELLCAYAEADIFILPSFTELQSIATLEAMAMKNVIMVGKSEESAAQELVREGVNGYTFSLKNPRDAADKIGRVLFDEKLKERMQKNAFEMVRQHDIRKSVSKLEALYQRLIDGKARQAHQKAVF</sequence>
<dbReference type="Gene3D" id="3.40.50.2000">
    <property type="entry name" value="Glycogen Phosphorylase B"/>
    <property type="match status" value="2"/>
</dbReference>
<evidence type="ECO:0000259" key="2">
    <source>
        <dbReference type="Pfam" id="PF00534"/>
    </source>
</evidence>
<dbReference type="PANTHER" id="PTHR45947:SF3">
    <property type="entry name" value="SULFOQUINOVOSYL TRANSFERASE SQD2"/>
    <property type="match status" value="1"/>
</dbReference>
<evidence type="ECO:0000313" key="5">
    <source>
        <dbReference type="Proteomes" id="UP000279422"/>
    </source>
</evidence>
<comment type="caution">
    <text evidence="4">The sequence shown here is derived from an EMBL/GenBank/DDBJ whole genome shotgun (WGS) entry which is preliminary data.</text>
</comment>
<dbReference type="PANTHER" id="PTHR45947">
    <property type="entry name" value="SULFOQUINOVOSYL TRANSFERASE SQD2"/>
    <property type="match status" value="1"/>
</dbReference>
<dbReference type="Proteomes" id="UP000279422">
    <property type="component" value="Unassembled WGS sequence"/>
</dbReference>
<feature type="domain" description="Glycosyl transferase family 1" evidence="2">
    <location>
        <begin position="191"/>
        <end position="358"/>
    </location>
</feature>
<accession>A0A497E5C1</accession>
<dbReference type="SUPFAM" id="SSF53756">
    <property type="entry name" value="UDP-Glycosyltransferase/glycogen phosphorylase"/>
    <property type="match status" value="1"/>
</dbReference>
<organism evidence="4 5">
    <name type="scientific">Aerophobetes bacterium</name>
    <dbReference type="NCBI Taxonomy" id="2030807"/>
    <lineage>
        <taxon>Bacteria</taxon>
        <taxon>Candidatus Aerophobota</taxon>
    </lineage>
</organism>
<dbReference type="InterPro" id="IPR050194">
    <property type="entry name" value="Glycosyltransferase_grp1"/>
</dbReference>
<dbReference type="InterPro" id="IPR001296">
    <property type="entry name" value="Glyco_trans_1"/>
</dbReference>
<feature type="coiled-coil region" evidence="1">
    <location>
        <begin position="237"/>
        <end position="264"/>
    </location>
</feature>
<evidence type="ECO:0008006" key="6">
    <source>
        <dbReference type="Google" id="ProtNLM"/>
    </source>
</evidence>
<evidence type="ECO:0000313" key="4">
    <source>
        <dbReference type="EMBL" id="RLE10332.1"/>
    </source>
</evidence>
<keyword evidence="1" id="KW-0175">Coiled coil</keyword>
<dbReference type="Pfam" id="PF00534">
    <property type="entry name" value="Glycos_transf_1"/>
    <property type="match status" value="1"/>
</dbReference>
<proteinExistence type="predicted"/>
<dbReference type="GO" id="GO:0016757">
    <property type="term" value="F:glycosyltransferase activity"/>
    <property type="evidence" value="ECO:0007669"/>
    <property type="project" value="InterPro"/>
</dbReference>
<dbReference type="InterPro" id="IPR028098">
    <property type="entry name" value="Glyco_trans_4-like_N"/>
</dbReference>
<evidence type="ECO:0000256" key="1">
    <source>
        <dbReference type="SAM" id="Coils"/>
    </source>
</evidence>
<dbReference type="EMBL" id="QMPZ01000011">
    <property type="protein sequence ID" value="RLE10332.1"/>
    <property type="molecule type" value="Genomic_DNA"/>
</dbReference>
<gene>
    <name evidence="4" type="ORF">DRJ00_01785</name>
</gene>
<dbReference type="AlphaFoldDB" id="A0A497E5C1"/>
<feature type="domain" description="Glycosyltransferase subfamily 4-like N-terminal" evidence="3">
    <location>
        <begin position="15"/>
        <end position="180"/>
    </location>
</feature>